<evidence type="ECO:0000313" key="1">
    <source>
        <dbReference type="EMBL" id="ERM82204.1"/>
    </source>
</evidence>
<sequence>MVVLERKLKNVWNQKMNPDFEAKRRIHKANALHEKASSSMKETIICRVRGYLEDKKY</sequence>
<name>U5BXB1_9BACT</name>
<reference evidence="1 2" key="1">
    <citation type="journal article" date="2013" name="Genome Announc.">
        <title>Draft Genome Sequence of the Psychrophilic and Alkaliphilic Rhodonellum psychrophilum Strain GCM71T.</title>
        <authorList>
            <person name="Hauptmann A.L."/>
            <person name="Glaring M.A."/>
            <person name="Hallin P.F."/>
            <person name="Prieme A."/>
            <person name="Stougaard P."/>
        </authorList>
    </citation>
    <scope>NUCLEOTIDE SEQUENCE [LARGE SCALE GENOMIC DNA]</scope>
    <source>
        <strain evidence="1 2">GCM71</strain>
    </source>
</reference>
<dbReference type="Proteomes" id="UP000016843">
    <property type="component" value="Unassembled WGS sequence"/>
</dbReference>
<protein>
    <submittedName>
        <fullName evidence="1">Uncharacterized protein</fullName>
    </submittedName>
</protein>
<organism evidence="1 2">
    <name type="scientific">Rhodonellum psychrophilum GCM71 = DSM 17998</name>
    <dbReference type="NCBI Taxonomy" id="1123057"/>
    <lineage>
        <taxon>Bacteria</taxon>
        <taxon>Pseudomonadati</taxon>
        <taxon>Bacteroidota</taxon>
        <taxon>Cytophagia</taxon>
        <taxon>Cytophagales</taxon>
        <taxon>Cytophagaceae</taxon>
        <taxon>Rhodonellum</taxon>
    </lineage>
</organism>
<dbReference type="AlphaFoldDB" id="U5BXB1"/>
<gene>
    <name evidence="1" type="ORF">P872_07295</name>
</gene>
<proteinExistence type="predicted"/>
<keyword evidence="2" id="KW-1185">Reference proteome</keyword>
<accession>U5BXB1</accession>
<dbReference type="EMBL" id="AWXR01000031">
    <property type="protein sequence ID" value="ERM82204.1"/>
    <property type="molecule type" value="Genomic_DNA"/>
</dbReference>
<comment type="caution">
    <text evidence="1">The sequence shown here is derived from an EMBL/GenBank/DDBJ whole genome shotgun (WGS) entry which is preliminary data.</text>
</comment>
<evidence type="ECO:0000313" key="2">
    <source>
        <dbReference type="Proteomes" id="UP000016843"/>
    </source>
</evidence>